<feature type="signal peptide" evidence="1">
    <location>
        <begin position="1"/>
        <end position="19"/>
    </location>
</feature>
<dbReference type="OrthoDB" id="819832at2"/>
<feature type="chain" id="PRO_5011709828" description="DUF4221 domain-containing protein" evidence="1">
    <location>
        <begin position="20"/>
        <end position="392"/>
    </location>
</feature>
<dbReference type="PROSITE" id="PS51257">
    <property type="entry name" value="PROKAR_LIPOPROTEIN"/>
    <property type="match status" value="1"/>
</dbReference>
<dbReference type="EMBL" id="FOKK01000025">
    <property type="protein sequence ID" value="SFB59037.1"/>
    <property type="molecule type" value="Genomic_DNA"/>
</dbReference>
<sequence>MKNPIYSFFNLYLILLAIASSCSTKNGDLATQKEEIYELVKVDSFQVDNFTRISILDYSSEEKLYLGYSLNEDDILEISENGEILNRVHRKGDGPNFYGTWNPIGLGFGPNGQRIVELPFQVISYNKDYGIEQSHRIMSPLPIRANTPLGRPPYYQKNDTTFLLVGPSNYLTATYLIHNLEGKDTLQNFYQLNMLTGRTETVVPYEANSIYNSTENIYPELMGKSFFIDLDSNELALVQNLDTEILIYNLPDLSLKRSIPIIHSEFQSYSPVPIGTPFSDENVLVLNRLAARNQKLLKLDGNTYVLQYFTGISQSEYDSRNSEEKPYIGQFDESEQRIVIFKNDKQISTELAGIKGSLILALPKNRILVQESENPDFEEEFTRFSIYQLKNK</sequence>
<organism evidence="2 3">
    <name type="scientific">Algoriphagus aquimarinus</name>
    <dbReference type="NCBI Taxonomy" id="237018"/>
    <lineage>
        <taxon>Bacteria</taxon>
        <taxon>Pseudomonadati</taxon>
        <taxon>Bacteroidota</taxon>
        <taxon>Cytophagia</taxon>
        <taxon>Cytophagales</taxon>
        <taxon>Cyclobacteriaceae</taxon>
        <taxon>Algoriphagus</taxon>
    </lineage>
</organism>
<evidence type="ECO:0000256" key="1">
    <source>
        <dbReference type="SAM" id="SignalP"/>
    </source>
</evidence>
<keyword evidence="3" id="KW-1185">Reference proteome</keyword>
<protein>
    <recommendedName>
        <fullName evidence="4">DUF4221 domain-containing protein</fullName>
    </recommendedName>
</protein>
<evidence type="ECO:0000313" key="2">
    <source>
        <dbReference type="EMBL" id="SFB59037.1"/>
    </source>
</evidence>
<gene>
    <name evidence="2" type="ORF">SAMN04489723_12536</name>
</gene>
<keyword evidence="1" id="KW-0732">Signal</keyword>
<dbReference type="Proteomes" id="UP000198790">
    <property type="component" value="Unassembled WGS sequence"/>
</dbReference>
<dbReference type="AlphaFoldDB" id="A0A1I1C9G3"/>
<accession>A0A1I1C9G3</accession>
<evidence type="ECO:0000313" key="3">
    <source>
        <dbReference type="Proteomes" id="UP000198790"/>
    </source>
</evidence>
<name>A0A1I1C9G3_9BACT</name>
<dbReference type="RefSeq" id="WP_092901392.1">
    <property type="nucleotide sequence ID" value="NZ_FOKK01000025.1"/>
</dbReference>
<proteinExistence type="predicted"/>
<evidence type="ECO:0008006" key="4">
    <source>
        <dbReference type="Google" id="ProtNLM"/>
    </source>
</evidence>
<reference evidence="2 3" key="1">
    <citation type="submission" date="2016-10" db="EMBL/GenBank/DDBJ databases">
        <authorList>
            <person name="de Groot N.N."/>
        </authorList>
    </citation>
    <scope>NUCLEOTIDE SEQUENCE [LARGE SCALE GENOMIC DNA]</scope>
    <source>
        <strain evidence="2 3">DSM 23399</strain>
    </source>
</reference>